<name>A0A6V8HI89_TALPI</name>
<keyword evidence="2" id="KW-1185">Reference proteome</keyword>
<comment type="caution">
    <text evidence="1">The sequence shown here is derived from an EMBL/GenBank/DDBJ whole genome shotgun (WGS) entry which is preliminary data.</text>
</comment>
<evidence type="ECO:0000313" key="1">
    <source>
        <dbReference type="EMBL" id="GAM37954.1"/>
    </source>
</evidence>
<dbReference type="EMBL" id="DF933829">
    <property type="protein sequence ID" value="GAM37954.1"/>
    <property type="molecule type" value="Genomic_DNA"/>
</dbReference>
<sequence>MAPTTRRNGHHCRVCNNEASTQDAHNADIAALKRAQDELRNVSQSVEQLLNMIGTGNEQQLESLFATTRSGASQEQILAVVRQYTQGMEAQSK</sequence>
<gene>
    <name evidence="1" type="ORF">TCE0_033f08311</name>
</gene>
<protein>
    <submittedName>
        <fullName evidence="1">Uncharacterized protein</fullName>
    </submittedName>
</protein>
<organism evidence="1 2">
    <name type="scientific">Talaromyces pinophilus</name>
    <name type="common">Penicillium pinophilum</name>
    <dbReference type="NCBI Taxonomy" id="128442"/>
    <lineage>
        <taxon>Eukaryota</taxon>
        <taxon>Fungi</taxon>
        <taxon>Dikarya</taxon>
        <taxon>Ascomycota</taxon>
        <taxon>Pezizomycotina</taxon>
        <taxon>Eurotiomycetes</taxon>
        <taxon>Eurotiomycetidae</taxon>
        <taxon>Eurotiales</taxon>
        <taxon>Trichocomaceae</taxon>
        <taxon>Talaromyces</taxon>
        <taxon>Talaromyces sect. Talaromyces</taxon>
    </lineage>
</organism>
<reference evidence="2" key="1">
    <citation type="journal article" date="2015" name="Genome Announc.">
        <title>Draft genome sequence of Talaromyces cellulolyticus strain Y-94, a source of lignocellulosic biomass-degrading enzymes.</title>
        <authorList>
            <person name="Fujii T."/>
            <person name="Koike H."/>
            <person name="Sawayama S."/>
            <person name="Yano S."/>
            <person name="Inoue H."/>
        </authorList>
    </citation>
    <scope>NUCLEOTIDE SEQUENCE [LARGE SCALE GENOMIC DNA]</scope>
    <source>
        <strain evidence="2">Y-94</strain>
    </source>
</reference>
<proteinExistence type="predicted"/>
<evidence type="ECO:0000313" key="2">
    <source>
        <dbReference type="Proteomes" id="UP000053095"/>
    </source>
</evidence>
<dbReference type="AlphaFoldDB" id="A0A6V8HI89"/>
<dbReference type="Proteomes" id="UP000053095">
    <property type="component" value="Unassembled WGS sequence"/>
</dbReference>
<accession>A0A6V8HI89</accession>